<dbReference type="PANTHER" id="PTHR31553:SF1">
    <property type="entry name" value="NF-KAPPA-B ESSENTIAL MODULATOR"/>
    <property type="match status" value="1"/>
</dbReference>
<evidence type="ECO:0000313" key="11">
    <source>
        <dbReference type="EMBL" id="CAG5117340.1"/>
    </source>
</evidence>
<evidence type="ECO:0000313" key="12">
    <source>
        <dbReference type="Proteomes" id="UP000678393"/>
    </source>
</evidence>
<feature type="coiled-coil region" evidence="8">
    <location>
        <begin position="525"/>
        <end position="573"/>
    </location>
</feature>
<keyword evidence="5" id="KW-0862">Zinc</keyword>
<evidence type="ECO:0000259" key="10">
    <source>
        <dbReference type="PROSITE" id="PS51801"/>
    </source>
</evidence>
<proteinExistence type="predicted"/>
<evidence type="ECO:0000256" key="5">
    <source>
        <dbReference type="ARBA" id="ARBA00022833"/>
    </source>
</evidence>
<sequence length="697" mass="81083">YLRSLNTTTKRQYDALTEWRRKENDKFEQTKALITALRAENQELQVKVMTCADKEKELTQQVQSLEEAKAHLQRQKAMSDQRMFNVFKIAEEQGVKGLTQEDLGDDQDLSDASLHASISEKNQIIAKLEEALAGKEEMIAQLRTDVLKKDQEVAKCRDTTKQLLEDMEAQQKLKESIAEENRTLTKQIMQAEQKLHRQMQAVISTTRREIEAEQLYSTGAASAAAAGLRLEKNTDDNKENFSFPENVEDLLTIAKSLEAKQREEISTDLLMKNLDQERKSKQILQDSIEKLEKELQEMHLKQAEKNKELEEMQQRAADTAEKLAQDYEQKLTDMAKNSYSRPIQASNTEDVSILRSQVLSLIREVDETQNKLSAAKAALHHKDNRIMELEHINQTLRKENDDHIQEALILKQHLRTQISQQQKSQQENSYIKSQYEQLQYSFSALVTDYKELQETFETYRLQMERQPPSKVRKETMEEINRLTAQVIAADEAIAHKDEQLAKVKNEKDENIQLLQFQADLYRTDFNAEREARNTLAEEKNKLMEENAKLLQDLHNLQDKYLAVTRELENYNQRQINDMQRRFQAGAAQNYEMPQLLRTTPPLAQDYRHQMPDQRPDTWHQSQDYWRGAQMHHPQDYREPTSAAYPSQGRVAAQLTPGRQNDDELPSFQDYECPSCAARFPDVDSLQLHVPDCIDNNR</sequence>
<dbReference type="Pfam" id="PF18414">
    <property type="entry name" value="zf_C2H2_10"/>
    <property type="match status" value="1"/>
</dbReference>
<accession>A0A8S3YQX3</accession>
<dbReference type="PROSITE" id="PS51801">
    <property type="entry name" value="ZF_CCHC_NOA"/>
    <property type="match status" value="1"/>
</dbReference>
<feature type="non-terminal residue" evidence="11">
    <location>
        <position position="697"/>
    </location>
</feature>
<dbReference type="OrthoDB" id="6343844at2759"/>
<name>A0A8S3YQX3_9EUPU</name>
<protein>
    <recommendedName>
        <fullName evidence="10">CCHC NOA-type domain-containing protein</fullName>
    </recommendedName>
</protein>
<gene>
    <name evidence="11" type="ORF">CUNI_LOCUS2898</name>
</gene>
<keyword evidence="6 8" id="KW-0175">Coiled coil</keyword>
<dbReference type="EMBL" id="CAJHNH020000389">
    <property type="protein sequence ID" value="CAG5117340.1"/>
    <property type="molecule type" value="Genomic_DNA"/>
</dbReference>
<evidence type="ECO:0000256" key="6">
    <source>
        <dbReference type="ARBA" id="ARBA00023054"/>
    </source>
</evidence>
<comment type="caution">
    <text evidence="11">The sequence shown here is derived from an EMBL/GenBank/DDBJ whole genome shotgun (WGS) entry which is preliminary data.</text>
</comment>
<evidence type="ECO:0000256" key="8">
    <source>
        <dbReference type="SAM" id="Coils"/>
    </source>
</evidence>
<evidence type="ECO:0000256" key="3">
    <source>
        <dbReference type="ARBA" id="ARBA00022723"/>
    </source>
</evidence>
<reference evidence="11" key="1">
    <citation type="submission" date="2021-04" db="EMBL/GenBank/DDBJ databases">
        <authorList>
            <consortium name="Molecular Ecology Group"/>
        </authorList>
    </citation>
    <scope>NUCLEOTIDE SEQUENCE</scope>
</reference>
<keyword evidence="4 7" id="KW-0863">Zinc-finger</keyword>
<keyword evidence="3" id="KW-0479">Metal-binding</keyword>
<keyword evidence="12" id="KW-1185">Reference proteome</keyword>
<dbReference type="Proteomes" id="UP000678393">
    <property type="component" value="Unassembled WGS sequence"/>
</dbReference>
<evidence type="ECO:0000256" key="1">
    <source>
        <dbReference type="ARBA" id="ARBA00004496"/>
    </source>
</evidence>
<dbReference type="InterPro" id="IPR051301">
    <property type="entry name" value="Optineurin/NFkB_EssMod"/>
</dbReference>
<dbReference type="GO" id="GO:0070530">
    <property type="term" value="F:K63-linked polyubiquitin modification-dependent protein binding"/>
    <property type="evidence" value="ECO:0007669"/>
    <property type="project" value="InterPro"/>
</dbReference>
<dbReference type="PANTHER" id="PTHR31553">
    <property type="entry name" value="NF-KAPPA-B ESSENTIAL MODULATOR"/>
    <property type="match status" value="1"/>
</dbReference>
<evidence type="ECO:0000256" key="2">
    <source>
        <dbReference type="ARBA" id="ARBA00022490"/>
    </source>
</evidence>
<evidence type="ECO:0000256" key="7">
    <source>
        <dbReference type="PROSITE-ProRule" id="PRU01142"/>
    </source>
</evidence>
<dbReference type="InterPro" id="IPR032419">
    <property type="entry name" value="CC2-LZ_dom"/>
</dbReference>
<evidence type="ECO:0000256" key="4">
    <source>
        <dbReference type="ARBA" id="ARBA00022771"/>
    </source>
</evidence>
<dbReference type="GO" id="GO:0008270">
    <property type="term" value="F:zinc ion binding"/>
    <property type="evidence" value="ECO:0007669"/>
    <property type="project" value="UniProtKB-KW"/>
</dbReference>
<dbReference type="InterPro" id="IPR034735">
    <property type="entry name" value="NEMO_ZF"/>
</dbReference>
<dbReference type="AlphaFoldDB" id="A0A8S3YQX3"/>
<feature type="region of interest" description="Disordered" evidence="9">
    <location>
        <begin position="630"/>
        <end position="666"/>
    </location>
</feature>
<feature type="coiled-coil region" evidence="8">
    <location>
        <begin position="27"/>
        <end position="82"/>
    </location>
</feature>
<comment type="subcellular location">
    <subcellularLocation>
        <location evidence="1">Cytoplasm</location>
    </subcellularLocation>
</comment>
<feature type="coiled-coil region" evidence="8">
    <location>
        <begin position="118"/>
        <end position="201"/>
    </location>
</feature>
<organism evidence="11 12">
    <name type="scientific">Candidula unifasciata</name>
    <dbReference type="NCBI Taxonomy" id="100452"/>
    <lineage>
        <taxon>Eukaryota</taxon>
        <taxon>Metazoa</taxon>
        <taxon>Spiralia</taxon>
        <taxon>Lophotrochozoa</taxon>
        <taxon>Mollusca</taxon>
        <taxon>Gastropoda</taxon>
        <taxon>Heterobranchia</taxon>
        <taxon>Euthyneura</taxon>
        <taxon>Panpulmonata</taxon>
        <taxon>Eupulmonata</taxon>
        <taxon>Stylommatophora</taxon>
        <taxon>Helicina</taxon>
        <taxon>Helicoidea</taxon>
        <taxon>Geomitridae</taxon>
        <taxon>Candidula</taxon>
    </lineage>
</organism>
<feature type="domain" description="CCHC NOA-type" evidence="10">
    <location>
        <begin position="664"/>
        <end position="694"/>
    </location>
</feature>
<dbReference type="Pfam" id="PF16516">
    <property type="entry name" value="CC2-LZ"/>
    <property type="match status" value="1"/>
</dbReference>
<dbReference type="GO" id="GO:0005737">
    <property type="term" value="C:cytoplasm"/>
    <property type="evidence" value="ECO:0007669"/>
    <property type="project" value="UniProtKB-SubCell"/>
</dbReference>
<dbReference type="Gene3D" id="1.20.5.990">
    <property type="entry name" value="Nemo cc2-lz domain - 1d5 darpin complex"/>
    <property type="match status" value="1"/>
</dbReference>
<dbReference type="GO" id="GO:0043122">
    <property type="term" value="P:regulation of canonical NF-kappaB signal transduction"/>
    <property type="evidence" value="ECO:0007669"/>
    <property type="project" value="TreeGrafter"/>
</dbReference>
<keyword evidence="2" id="KW-0963">Cytoplasm</keyword>
<evidence type="ECO:0000256" key="9">
    <source>
        <dbReference type="SAM" id="MobiDB-lite"/>
    </source>
</evidence>
<feature type="coiled-coil region" evidence="8">
    <location>
        <begin position="274"/>
        <end position="406"/>
    </location>
</feature>
<dbReference type="GO" id="GO:0005634">
    <property type="term" value="C:nucleus"/>
    <property type="evidence" value="ECO:0007669"/>
    <property type="project" value="TreeGrafter"/>
</dbReference>